<dbReference type="Proteomes" id="UP000315295">
    <property type="component" value="Unassembled WGS sequence"/>
</dbReference>
<comment type="caution">
    <text evidence="1">The sequence shown here is derived from an EMBL/GenBank/DDBJ whole genome shotgun (WGS) entry which is preliminary data.</text>
</comment>
<dbReference type="AlphaFoldDB" id="A0A540NJV0"/>
<reference evidence="1 2" key="1">
    <citation type="journal article" date="2019" name="G3 (Bethesda)">
        <title>Sequencing of a Wild Apple (Malus baccata) Genome Unravels the Differences Between Cultivated and Wild Apple Species Regarding Disease Resistance and Cold Tolerance.</title>
        <authorList>
            <person name="Chen X."/>
        </authorList>
    </citation>
    <scope>NUCLEOTIDE SEQUENCE [LARGE SCALE GENOMIC DNA]</scope>
    <source>
        <strain evidence="2">cv. Shandingzi</strain>
        <tissue evidence="1">Leaves</tissue>
    </source>
</reference>
<keyword evidence="2" id="KW-1185">Reference proteome</keyword>
<sequence length="66" mass="7590">MGVHGDKRMTAGGCLAREWQFPRRVLRKKPRGGERGEREWQCGVWVVARFAGVANEVEMVLRFSML</sequence>
<evidence type="ECO:0000313" key="2">
    <source>
        <dbReference type="Proteomes" id="UP000315295"/>
    </source>
</evidence>
<evidence type="ECO:0000313" key="1">
    <source>
        <dbReference type="EMBL" id="TQE11327.1"/>
    </source>
</evidence>
<organism evidence="1 2">
    <name type="scientific">Malus baccata</name>
    <name type="common">Siberian crab apple</name>
    <name type="synonym">Pyrus baccata</name>
    <dbReference type="NCBI Taxonomy" id="106549"/>
    <lineage>
        <taxon>Eukaryota</taxon>
        <taxon>Viridiplantae</taxon>
        <taxon>Streptophyta</taxon>
        <taxon>Embryophyta</taxon>
        <taxon>Tracheophyta</taxon>
        <taxon>Spermatophyta</taxon>
        <taxon>Magnoliopsida</taxon>
        <taxon>eudicotyledons</taxon>
        <taxon>Gunneridae</taxon>
        <taxon>Pentapetalae</taxon>
        <taxon>rosids</taxon>
        <taxon>fabids</taxon>
        <taxon>Rosales</taxon>
        <taxon>Rosaceae</taxon>
        <taxon>Amygdaloideae</taxon>
        <taxon>Maleae</taxon>
        <taxon>Malus</taxon>
    </lineage>
</organism>
<protein>
    <submittedName>
        <fullName evidence="1">Uncharacterized protein</fullName>
    </submittedName>
</protein>
<gene>
    <name evidence="1" type="ORF">C1H46_003061</name>
</gene>
<dbReference type="EMBL" id="VIEB01000031">
    <property type="protein sequence ID" value="TQE11327.1"/>
    <property type="molecule type" value="Genomic_DNA"/>
</dbReference>
<name>A0A540NJV0_MALBA</name>
<accession>A0A540NJV0</accession>
<proteinExistence type="predicted"/>